<dbReference type="RefSeq" id="WP_173123617.1">
    <property type="nucleotide sequence ID" value="NZ_CBCSGW010000061.1"/>
</dbReference>
<reference evidence="2 3" key="1">
    <citation type="submission" date="2020-01" db="EMBL/GenBank/DDBJ databases">
        <title>Kibdelosporangium persica a novel Actinomycetes from a hot desert in Iran.</title>
        <authorList>
            <person name="Safaei N."/>
            <person name="Zaburannyi N."/>
            <person name="Mueller R."/>
            <person name="Wink J."/>
        </authorList>
    </citation>
    <scope>NUCLEOTIDE SEQUENCE [LARGE SCALE GENOMIC DNA]</scope>
    <source>
        <strain evidence="2 3">4NS15</strain>
    </source>
</reference>
<dbReference type="Proteomes" id="UP000763557">
    <property type="component" value="Unassembled WGS sequence"/>
</dbReference>
<evidence type="ECO:0000313" key="3">
    <source>
        <dbReference type="Proteomes" id="UP000763557"/>
    </source>
</evidence>
<feature type="compositionally biased region" description="Basic and acidic residues" evidence="1">
    <location>
        <begin position="65"/>
        <end position="91"/>
    </location>
</feature>
<organism evidence="2 3">
    <name type="scientific">Kibdelosporangium persicum</name>
    <dbReference type="NCBI Taxonomy" id="2698649"/>
    <lineage>
        <taxon>Bacteria</taxon>
        <taxon>Bacillati</taxon>
        <taxon>Actinomycetota</taxon>
        <taxon>Actinomycetes</taxon>
        <taxon>Pseudonocardiales</taxon>
        <taxon>Pseudonocardiaceae</taxon>
        <taxon>Kibdelosporangium</taxon>
    </lineage>
</organism>
<name>A0ABX2EWR2_9PSEU</name>
<proteinExistence type="predicted"/>
<keyword evidence="3" id="KW-1185">Reference proteome</keyword>
<gene>
    <name evidence="2" type="ORF">GC106_3530</name>
</gene>
<protein>
    <submittedName>
        <fullName evidence="2">PspA domain-containing protein</fullName>
    </submittedName>
</protein>
<sequence length="91" mass="10348">MTEPDPRIVDAEIVEEPAQPVPQPQFDYTDGGVPTFDYVRDRIENKYATSIGANELAEDTPQAKSVDEQMAEREQAGRDKLEEIRRQLRGE</sequence>
<evidence type="ECO:0000313" key="2">
    <source>
        <dbReference type="EMBL" id="NRN63152.1"/>
    </source>
</evidence>
<evidence type="ECO:0000256" key="1">
    <source>
        <dbReference type="SAM" id="MobiDB-lite"/>
    </source>
</evidence>
<feature type="region of interest" description="Disordered" evidence="1">
    <location>
        <begin position="58"/>
        <end position="91"/>
    </location>
</feature>
<comment type="caution">
    <text evidence="2">The sequence shown here is derived from an EMBL/GenBank/DDBJ whole genome shotgun (WGS) entry which is preliminary data.</text>
</comment>
<accession>A0ABX2EWR2</accession>
<dbReference type="EMBL" id="JAAATY010000001">
    <property type="protein sequence ID" value="NRN63152.1"/>
    <property type="molecule type" value="Genomic_DNA"/>
</dbReference>